<evidence type="ECO:0000313" key="2">
    <source>
        <dbReference type="EMBL" id="KKM65335.1"/>
    </source>
</evidence>
<dbReference type="EMBL" id="LAZR01010742">
    <property type="protein sequence ID" value="KKM65335.1"/>
    <property type="molecule type" value="Genomic_DNA"/>
</dbReference>
<dbReference type="AlphaFoldDB" id="A0A0F9LLX1"/>
<feature type="compositionally biased region" description="Basic and acidic residues" evidence="1">
    <location>
        <begin position="88"/>
        <end position="104"/>
    </location>
</feature>
<name>A0A0F9LLX1_9ZZZZ</name>
<feature type="region of interest" description="Disordered" evidence="1">
    <location>
        <begin position="69"/>
        <end position="104"/>
    </location>
</feature>
<protein>
    <submittedName>
        <fullName evidence="2">Uncharacterized protein</fullName>
    </submittedName>
</protein>
<reference evidence="2" key="1">
    <citation type="journal article" date="2015" name="Nature">
        <title>Complex archaea that bridge the gap between prokaryotes and eukaryotes.</title>
        <authorList>
            <person name="Spang A."/>
            <person name="Saw J.H."/>
            <person name="Jorgensen S.L."/>
            <person name="Zaremba-Niedzwiedzka K."/>
            <person name="Martijn J."/>
            <person name="Lind A.E."/>
            <person name="van Eijk R."/>
            <person name="Schleper C."/>
            <person name="Guy L."/>
            <person name="Ettema T.J."/>
        </authorList>
    </citation>
    <scope>NUCLEOTIDE SEQUENCE</scope>
</reference>
<sequence>MTKRKRKLTPAEKAEKKRRQREYMTIFVNGKQKRVKREPTIDGIPVDEFIRRNADPIWLLQNEMYEELHQWEQEQQQEEEQEDYQPEPARDFKKAARLDDDLPF</sequence>
<organism evidence="2">
    <name type="scientific">marine sediment metagenome</name>
    <dbReference type="NCBI Taxonomy" id="412755"/>
    <lineage>
        <taxon>unclassified sequences</taxon>
        <taxon>metagenomes</taxon>
        <taxon>ecological metagenomes</taxon>
    </lineage>
</organism>
<gene>
    <name evidence="2" type="ORF">LCGC14_1492310</name>
</gene>
<evidence type="ECO:0000256" key="1">
    <source>
        <dbReference type="SAM" id="MobiDB-lite"/>
    </source>
</evidence>
<proteinExistence type="predicted"/>
<comment type="caution">
    <text evidence="2">The sequence shown here is derived from an EMBL/GenBank/DDBJ whole genome shotgun (WGS) entry which is preliminary data.</text>
</comment>
<feature type="compositionally biased region" description="Acidic residues" evidence="1">
    <location>
        <begin position="75"/>
        <end position="85"/>
    </location>
</feature>
<feature type="region of interest" description="Disordered" evidence="1">
    <location>
        <begin position="1"/>
        <end position="20"/>
    </location>
</feature>
<accession>A0A0F9LLX1</accession>